<dbReference type="EMBL" id="CP059693">
    <property type="protein sequence ID" value="WDE10651.1"/>
    <property type="molecule type" value="Genomic_DNA"/>
</dbReference>
<gene>
    <name evidence="1" type="ORF">H3N35_20685</name>
</gene>
<organism evidence="1 2">
    <name type="scientific">Thalassomonas haliotis</name>
    <dbReference type="NCBI Taxonomy" id="485448"/>
    <lineage>
        <taxon>Bacteria</taxon>
        <taxon>Pseudomonadati</taxon>
        <taxon>Pseudomonadota</taxon>
        <taxon>Gammaproteobacteria</taxon>
        <taxon>Alteromonadales</taxon>
        <taxon>Colwelliaceae</taxon>
        <taxon>Thalassomonas</taxon>
    </lineage>
</organism>
<dbReference type="RefSeq" id="WP_274050697.1">
    <property type="nucleotide sequence ID" value="NZ_CP059693.1"/>
</dbReference>
<keyword evidence="2" id="KW-1185">Reference proteome</keyword>
<protein>
    <submittedName>
        <fullName evidence="1">Uncharacterized protein</fullName>
    </submittedName>
</protein>
<accession>A0ABY7VAT8</accession>
<evidence type="ECO:0000313" key="2">
    <source>
        <dbReference type="Proteomes" id="UP001215231"/>
    </source>
</evidence>
<dbReference type="Pfam" id="PF15590">
    <property type="entry name" value="Imm27"/>
    <property type="match status" value="1"/>
</dbReference>
<reference evidence="1 2" key="1">
    <citation type="journal article" date="2022" name="Mar. Drugs">
        <title>Bioassay-Guided Fractionation Leads to the Detection of Cholic Acid Generated by the Rare Thalassomonas sp.</title>
        <authorList>
            <person name="Pheiffer F."/>
            <person name="Schneider Y.K."/>
            <person name="Hansen E.H."/>
            <person name="Andersen J.H."/>
            <person name="Isaksson J."/>
            <person name="Busche T."/>
            <person name="R C."/>
            <person name="Kalinowski J."/>
            <person name="Zyl L.V."/>
            <person name="Trindade M."/>
        </authorList>
    </citation>
    <scope>NUCLEOTIDE SEQUENCE [LARGE SCALE GENOMIC DNA]</scope>
    <source>
        <strain evidence="1 2">A5K-61T</strain>
    </source>
</reference>
<dbReference type="Proteomes" id="UP001215231">
    <property type="component" value="Chromosome"/>
</dbReference>
<dbReference type="InterPro" id="IPR028960">
    <property type="entry name" value="Imm27"/>
</dbReference>
<sequence>MNKIIGNEVSAFIDRECVEVTTDNSGWESLFKNTETNQYWVRTYPDSSLHGGGLPLLTLITETEARDRFNV</sequence>
<proteinExistence type="predicted"/>
<evidence type="ECO:0000313" key="1">
    <source>
        <dbReference type="EMBL" id="WDE10651.1"/>
    </source>
</evidence>
<name>A0ABY7VAT8_9GAMM</name>